<feature type="region of interest" description="Disordered" evidence="1">
    <location>
        <begin position="150"/>
        <end position="213"/>
    </location>
</feature>
<evidence type="ECO:0000256" key="1">
    <source>
        <dbReference type="SAM" id="MobiDB-lite"/>
    </source>
</evidence>
<organism evidence="3 4">
    <name type="scientific">Clytia hemisphaerica</name>
    <dbReference type="NCBI Taxonomy" id="252671"/>
    <lineage>
        <taxon>Eukaryota</taxon>
        <taxon>Metazoa</taxon>
        <taxon>Cnidaria</taxon>
        <taxon>Hydrozoa</taxon>
        <taxon>Hydroidolina</taxon>
        <taxon>Leptothecata</taxon>
        <taxon>Obeliida</taxon>
        <taxon>Clytiidae</taxon>
        <taxon>Clytia</taxon>
    </lineage>
</organism>
<evidence type="ECO:0000313" key="4">
    <source>
        <dbReference type="Proteomes" id="UP000594262"/>
    </source>
</evidence>
<evidence type="ECO:0000256" key="2">
    <source>
        <dbReference type="SAM" id="Phobius"/>
    </source>
</evidence>
<sequence>MASTPTQKFDDRRVFIKVTQERHLGHTAAATVYHRWSVALNVSLTVLSALATVLASQKMDVLNTYVVPTITGAATLLSAVVGYLKLGDLKASHAEYAKKFKILMFKMMEATSEAEEHEIWLEFYKECSEAPFLDSRYTANSDRLFSGMIDDIELPEEKNTPGGDENATEDSSKQDAAKNLVGESPKGGYGSMKNDGTAIEMTNDNAKANLIQS</sequence>
<feature type="compositionally biased region" description="Polar residues" evidence="1">
    <location>
        <begin position="200"/>
        <end position="213"/>
    </location>
</feature>
<proteinExistence type="predicted"/>
<keyword evidence="2" id="KW-1133">Transmembrane helix</keyword>
<keyword evidence="2" id="KW-0472">Membrane</keyword>
<dbReference type="Proteomes" id="UP000594262">
    <property type="component" value="Unplaced"/>
</dbReference>
<protein>
    <recommendedName>
        <fullName evidence="5">SMODS and SLOG-associating 2TM effector domain-containing protein</fullName>
    </recommendedName>
</protein>
<feature type="transmembrane region" description="Helical" evidence="2">
    <location>
        <begin position="62"/>
        <end position="84"/>
    </location>
</feature>
<evidence type="ECO:0008006" key="5">
    <source>
        <dbReference type="Google" id="ProtNLM"/>
    </source>
</evidence>
<feature type="transmembrane region" description="Helical" evidence="2">
    <location>
        <begin position="38"/>
        <end position="56"/>
    </location>
</feature>
<reference evidence="3" key="1">
    <citation type="submission" date="2021-01" db="UniProtKB">
        <authorList>
            <consortium name="EnsemblMetazoa"/>
        </authorList>
    </citation>
    <scope>IDENTIFICATION</scope>
</reference>
<evidence type="ECO:0000313" key="3">
    <source>
        <dbReference type="EnsemblMetazoa" id="CLYHEMP006116.1"/>
    </source>
</evidence>
<name>A0A7M5U4F8_9CNID</name>
<keyword evidence="2" id="KW-0812">Transmembrane</keyword>
<dbReference type="EnsemblMetazoa" id="CLYHEMT006116.1">
    <property type="protein sequence ID" value="CLYHEMP006116.1"/>
    <property type="gene ID" value="CLYHEMG006116"/>
</dbReference>
<keyword evidence="4" id="KW-1185">Reference proteome</keyword>
<dbReference type="AlphaFoldDB" id="A0A7M5U4F8"/>
<accession>A0A7M5U4F8</accession>